<protein>
    <submittedName>
        <fullName evidence="2">6447_t:CDS:1</fullName>
    </submittedName>
</protein>
<dbReference type="AlphaFoldDB" id="A0A9N9GAG7"/>
<dbReference type="OrthoDB" id="10446259at2759"/>
<name>A0A9N9GAG7_9GLOM</name>
<evidence type="ECO:0000313" key="3">
    <source>
        <dbReference type="Proteomes" id="UP000789570"/>
    </source>
</evidence>
<dbReference type="EMBL" id="CAJVPQ010002416">
    <property type="protein sequence ID" value="CAG8596320.1"/>
    <property type="molecule type" value="Genomic_DNA"/>
</dbReference>
<feature type="compositionally biased region" description="Basic and acidic residues" evidence="1">
    <location>
        <begin position="35"/>
        <end position="51"/>
    </location>
</feature>
<organism evidence="2 3">
    <name type="scientific">Funneliformis caledonium</name>
    <dbReference type="NCBI Taxonomy" id="1117310"/>
    <lineage>
        <taxon>Eukaryota</taxon>
        <taxon>Fungi</taxon>
        <taxon>Fungi incertae sedis</taxon>
        <taxon>Mucoromycota</taxon>
        <taxon>Glomeromycotina</taxon>
        <taxon>Glomeromycetes</taxon>
        <taxon>Glomerales</taxon>
        <taxon>Glomeraceae</taxon>
        <taxon>Funneliformis</taxon>
    </lineage>
</organism>
<feature type="region of interest" description="Disordered" evidence="1">
    <location>
        <begin position="30"/>
        <end position="51"/>
    </location>
</feature>
<gene>
    <name evidence="2" type="ORF">FCALED_LOCUS8362</name>
</gene>
<proteinExistence type="predicted"/>
<evidence type="ECO:0000256" key="1">
    <source>
        <dbReference type="SAM" id="MobiDB-lite"/>
    </source>
</evidence>
<dbReference type="Proteomes" id="UP000789570">
    <property type="component" value="Unassembled WGS sequence"/>
</dbReference>
<evidence type="ECO:0000313" key="2">
    <source>
        <dbReference type="EMBL" id="CAG8596320.1"/>
    </source>
</evidence>
<reference evidence="2" key="1">
    <citation type="submission" date="2021-06" db="EMBL/GenBank/DDBJ databases">
        <authorList>
            <person name="Kallberg Y."/>
            <person name="Tangrot J."/>
            <person name="Rosling A."/>
        </authorList>
    </citation>
    <scope>NUCLEOTIDE SEQUENCE</scope>
    <source>
        <strain evidence="2">UK204</strain>
    </source>
</reference>
<keyword evidence="3" id="KW-1185">Reference proteome</keyword>
<comment type="caution">
    <text evidence="2">The sequence shown here is derived from an EMBL/GenBank/DDBJ whole genome shotgun (WGS) entry which is preliminary data.</text>
</comment>
<sequence>MVTGQMPGVRMHGGGFTRWLKLPPLHTSMGQLPADARRSSHGYKEHRFKEN</sequence>
<accession>A0A9N9GAG7</accession>